<dbReference type="Proteomes" id="UP000823882">
    <property type="component" value="Unassembled WGS sequence"/>
</dbReference>
<keyword evidence="1" id="KW-1133">Transmembrane helix</keyword>
<dbReference type="SMART" id="SM00267">
    <property type="entry name" value="GGDEF"/>
    <property type="match status" value="1"/>
</dbReference>
<feature type="transmembrane region" description="Helical" evidence="1">
    <location>
        <begin position="121"/>
        <end position="140"/>
    </location>
</feature>
<comment type="caution">
    <text evidence="3">The sequence shown here is derived from an EMBL/GenBank/DDBJ whole genome shotgun (WGS) entry which is preliminary data.</text>
</comment>
<accession>A0A9D2P0R7</accession>
<dbReference type="Gene3D" id="3.30.70.270">
    <property type="match status" value="1"/>
</dbReference>
<evidence type="ECO:0000259" key="2">
    <source>
        <dbReference type="PROSITE" id="PS50887"/>
    </source>
</evidence>
<dbReference type="EMBL" id="DWWJ01000145">
    <property type="protein sequence ID" value="HJC41482.1"/>
    <property type="molecule type" value="Genomic_DNA"/>
</dbReference>
<feature type="transmembrane region" description="Helical" evidence="1">
    <location>
        <begin position="147"/>
        <end position="166"/>
    </location>
</feature>
<evidence type="ECO:0000256" key="1">
    <source>
        <dbReference type="SAM" id="Phobius"/>
    </source>
</evidence>
<sequence>MKAAILDFFHVPEAVRAEFWREVLQKNHLSLVVICIMILGMELYNMARVLLWSSSGLGTLNNRIYFGFYASLFLSAILCLLLEHALRQAAPMRRWAAQYGSMLFFFLWHAVLNAYDLMRDPYGSTGIFVTAVLALAVFIHMPWTFSIPAYGLAYGLFFLLAGKHLAGGDLLNLTFTTIVSLAVSLTTSRNLVIMVSQRRQIDEANAQLQELLERDPLTGLLNKVAFQSCAERILEDGERGQDLTLLLLDLDDFKGINDHYGHPCGDDVLVHTAQALRQVFPEAAGIGRVGGDEFAVLLRDRAEGASERIGQGLLPALARFHWEEKPLQICCSTGICRTDRVGVSYRALYEAADRALYEAKGLGKGRACACVLDGEGAENSMRKKQKNC</sequence>
<dbReference type="InterPro" id="IPR043128">
    <property type="entry name" value="Rev_trsase/Diguanyl_cyclase"/>
</dbReference>
<feature type="domain" description="GGDEF" evidence="2">
    <location>
        <begin position="241"/>
        <end position="374"/>
    </location>
</feature>
<gene>
    <name evidence="3" type="ORF">H9701_08015</name>
</gene>
<keyword evidence="1" id="KW-0472">Membrane</keyword>
<dbReference type="SUPFAM" id="SSF55073">
    <property type="entry name" value="Nucleotide cyclase"/>
    <property type="match status" value="1"/>
</dbReference>
<proteinExistence type="predicted"/>
<reference evidence="3" key="1">
    <citation type="journal article" date="2021" name="PeerJ">
        <title>Extensive microbial diversity within the chicken gut microbiome revealed by metagenomics and culture.</title>
        <authorList>
            <person name="Gilroy R."/>
            <person name="Ravi A."/>
            <person name="Getino M."/>
            <person name="Pursley I."/>
            <person name="Horton D.L."/>
            <person name="Alikhan N.F."/>
            <person name="Baker D."/>
            <person name="Gharbi K."/>
            <person name="Hall N."/>
            <person name="Watson M."/>
            <person name="Adriaenssens E.M."/>
            <person name="Foster-Nyarko E."/>
            <person name="Jarju S."/>
            <person name="Secka A."/>
            <person name="Antonio M."/>
            <person name="Oren A."/>
            <person name="Chaudhuri R.R."/>
            <person name="La Ragione R."/>
            <person name="Hildebrand F."/>
            <person name="Pallen M.J."/>
        </authorList>
    </citation>
    <scope>NUCLEOTIDE SEQUENCE</scope>
    <source>
        <strain evidence="3">CHK186-1790</strain>
    </source>
</reference>
<dbReference type="PANTHER" id="PTHR45138:SF9">
    <property type="entry name" value="DIGUANYLATE CYCLASE DGCM-RELATED"/>
    <property type="match status" value="1"/>
</dbReference>
<feature type="transmembrane region" description="Helical" evidence="1">
    <location>
        <begin position="172"/>
        <end position="192"/>
    </location>
</feature>
<dbReference type="PROSITE" id="PS50887">
    <property type="entry name" value="GGDEF"/>
    <property type="match status" value="1"/>
</dbReference>
<dbReference type="AlphaFoldDB" id="A0A9D2P0R7"/>
<protein>
    <submittedName>
        <fullName evidence="3">GGDEF domain-containing protein</fullName>
    </submittedName>
</protein>
<dbReference type="CDD" id="cd01949">
    <property type="entry name" value="GGDEF"/>
    <property type="match status" value="1"/>
</dbReference>
<feature type="transmembrane region" description="Helical" evidence="1">
    <location>
        <begin position="95"/>
        <end position="115"/>
    </location>
</feature>
<organism evidence="3 4">
    <name type="scientific">Candidatus Intestinimonas pullistercoris</name>
    <dbReference type="NCBI Taxonomy" id="2838623"/>
    <lineage>
        <taxon>Bacteria</taxon>
        <taxon>Bacillati</taxon>
        <taxon>Bacillota</taxon>
        <taxon>Clostridia</taxon>
        <taxon>Eubacteriales</taxon>
        <taxon>Intestinimonas</taxon>
    </lineage>
</organism>
<dbReference type="InterPro" id="IPR029787">
    <property type="entry name" value="Nucleotide_cyclase"/>
</dbReference>
<feature type="transmembrane region" description="Helical" evidence="1">
    <location>
        <begin position="64"/>
        <end position="83"/>
    </location>
</feature>
<dbReference type="NCBIfam" id="TIGR00254">
    <property type="entry name" value="GGDEF"/>
    <property type="match status" value="1"/>
</dbReference>
<dbReference type="PANTHER" id="PTHR45138">
    <property type="entry name" value="REGULATORY COMPONENTS OF SENSORY TRANSDUCTION SYSTEM"/>
    <property type="match status" value="1"/>
</dbReference>
<evidence type="ECO:0000313" key="3">
    <source>
        <dbReference type="EMBL" id="HJC41482.1"/>
    </source>
</evidence>
<name>A0A9D2P0R7_9FIRM</name>
<keyword evidence="1" id="KW-0812">Transmembrane</keyword>
<evidence type="ECO:0000313" key="4">
    <source>
        <dbReference type="Proteomes" id="UP000823882"/>
    </source>
</evidence>
<feature type="transmembrane region" description="Helical" evidence="1">
    <location>
        <begin position="29"/>
        <end position="52"/>
    </location>
</feature>
<reference evidence="3" key="2">
    <citation type="submission" date="2021-04" db="EMBL/GenBank/DDBJ databases">
        <authorList>
            <person name="Gilroy R."/>
        </authorList>
    </citation>
    <scope>NUCLEOTIDE SEQUENCE</scope>
    <source>
        <strain evidence="3">CHK186-1790</strain>
    </source>
</reference>
<dbReference type="Pfam" id="PF00990">
    <property type="entry name" value="GGDEF"/>
    <property type="match status" value="1"/>
</dbReference>
<dbReference type="InterPro" id="IPR050469">
    <property type="entry name" value="Diguanylate_Cyclase"/>
</dbReference>
<dbReference type="GO" id="GO:0052621">
    <property type="term" value="F:diguanylate cyclase activity"/>
    <property type="evidence" value="ECO:0007669"/>
    <property type="project" value="TreeGrafter"/>
</dbReference>
<dbReference type="InterPro" id="IPR000160">
    <property type="entry name" value="GGDEF_dom"/>
</dbReference>